<reference evidence="3 4" key="1">
    <citation type="submission" date="2024-01" db="EMBL/GenBank/DDBJ databases">
        <title>Genome mining of biosynthetic gene clusters to explore secondary metabolites of Streptomyces sp.</title>
        <authorList>
            <person name="Baig A."/>
            <person name="Ajitkumar Shintre N."/>
            <person name="Kumar H."/>
            <person name="Anbarasu A."/>
            <person name="Ramaiah S."/>
        </authorList>
    </citation>
    <scope>NUCLEOTIDE SEQUENCE [LARGE SCALE GENOMIC DNA]</scope>
    <source>
        <strain evidence="3 4">A01</strain>
    </source>
</reference>
<comment type="caution">
    <text evidence="3">The sequence shown here is derived from an EMBL/GenBank/DDBJ whole genome shotgun (WGS) entry which is preliminary data.</text>
</comment>
<dbReference type="InterPro" id="IPR011010">
    <property type="entry name" value="DNA_brk_join_enz"/>
</dbReference>
<dbReference type="InterPro" id="IPR013762">
    <property type="entry name" value="Integrase-like_cat_sf"/>
</dbReference>
<evidence type="ECO:0000256" key="2">
    <source>
        <dbReference type="SAM" id="MobiDB-lite"/>
    </source>
</evidence>
<dbReference type="EMBL" id="JAYMRS010000001">
    <property type="protein sequence ID" value="MFB8766262.1"/>
    <property type="molecule type" value="Genomic_DNA"/>
</dbReference>
<dbReference type="RefSeq" id="WP_376736569.1">
    <property type="nucleotide sequence ID" value="NZ_JAYMRS010000001.1"/>
</dbReference>
<gene>
    <name evidence="3" type="ORF">VSQ78_01015</name>
</gene>
<accession>A0ABV5DNW9</accession>
<protein>
    <recommendedName>
        <fullName evidence="5">Phage integrase family protein</fullName>
    </recommendedName>
</protein>
<evidence type="ECO:0000256" key="1">
    <source>
        <dbReference type="ARBA" id="ARBA00023172"/>
    </source>
</evidence>
<evidence type="ECO:0000313" key="3">
    <source>
        <dbReference type="EMBL" id="MFB8766262.1"/>
    </source>
</evidence>
<keyword evidence="1" id="KW-0233">DNA recombination</keyword>
<feature type="region of interest" description="Disordered" evidence="2">
    <location>
        <begin position="294"/>
        <end position="331"/>
    </location>
</feature>
<keyword evidence="4" id="KW-1185">Reference proteome</keyword>
<evidence type="ECO:0000313" key="4">
    <source>
        <dbReference type="Proteomes" id="UP001585053"/>
    </source>
</evidence>
<sequence>MHQRIRERLPHLPTLVDTAEKHREEQAALLDAARRTPIGETFEHDGRTCRRTQYRHDTRSASQHGPDAIVITDEHNGERTELLRKEEDAFWAWAIIETLRHTGVRIEELLELTHLTLVSYRLPDTGEVVPLLQIVPSKSNEERLLLVTPEPASVICRIRGEDGRVPLTARYDAHERVTGPRLPHLFQRKNGWRREIISTKVLYRLLDETLERAGLTDRAGQPLCYTAARLPPDVHQGRRHRRPAHPTAEYRGPTEQEWNEFQQHFELRKVEFGTCGRPLRTRACLCALPHAPCRPSAAAASGRDHPQPRGPCRGGPRQRLARRGPRAPDQP</sequence>
<organism evidence="3 4">
    <name type="scientific">Nocardiopsis alba</name>
    <dbReference type="NCBI Taxonomy" id="53437"/>
    <lineage>
        <taxon>Bacteria</taxon>
        <taxon>Bacillati</taxon>
        <taxon>Actinomycetota</taxon>
        <taxon>Actinomycetes</taxon>
        <taxon>Streptosporangiales</taxon>
        <taxon>Nocardiopsidaceae</taxon>
        <taxon>Nocardiopsis</taxon>
    </lineage>
</organism>
<dbReference type="Gene3D" id="1.10.443.10">
    <property type="entry name" value="Intergrase catalytic core"/>
    <property type="match status" value="1"/>
</dbReference>
<proteinExistence type="predicted"/>
<name>A0ABV5DNW9_9ACTN</name>
<dbReference type="SUPFAM" id="SSF56349">
    <property type="entry name" value="DNA breaking-rejoining enzymes"/>
    <property type="match status" value="1"/>
</dbReference>
<evidence type="ECO:0008006" key="5">
    <source>
        <dbReference type="Google" id="ProtNLM"/>
    </source>
</evidence>
<dbReference type="Proteomes" id="UP001585053">
    <property type="component" value="Unassembled WGS sequence"/>
</dbReference>
<feature type="region of interest" description="Disordered" evidence="2">
    <location>
        <begin position="234"/>
        <end position="254"/>
    </location>
</feature>